<feature type="coiled-coil region" evidence="1">
    <location>
        <begin position="98"/>
        <end position="125"/>
    </location>
</feature>
<proteinExistence type="predicted"/>
<evidence type="ECO:0000313" key="3">
    <source>
        <dbReference type="Proteomes" id="UP000663844"/>
    </source>
</evidence>
<accession>A0A819MFV8</accession>
<evidence type="ECO:0000313" key="2">
    <source>
        <dbReference type="EMBL" id="CAF3978909.1"/>
    </source>
</evidence>
<evidence type="ECO:0008006" key="4">
    <source>
        <dbReference type="Google" id="ProtNLM"/>
    </source>
</evidence>
<dbReference type="EMBL" id="CAJOAZ010003025">
    <property type="protein sequence ID" value="CAF3978909.1"/>
    <property type="molecule type" value="Genomic_DNA"/>
</dbReference>
<evidence type="ECO:0000256" key="1">
    <source>
        <dbReference type="SAM" id="Coils"/>
    </source>
</evidence>
<reference evidence="2" key="1">
    <citation type="submission" date="2021-02" db="EMBL/GenBank/DDBJ databases">
        <authorList>
            <person name="Nowell W R."/>
        </authorList>
    </citation>
    <scope>NUCLEOTIDE SEQUENCE</scope>
</reference>
<dbReference type="AlphaFoldDB" id="A0A819MFV8"/>
<keyword evidence="1" id="KW-0175">Coiled coil</keyword>
<comment type="caution">
    <text evidence="2">The sequence shown here is derived from an EMBL/GenBank/DDBJ whole genome shotgun (WGS) entry which is preliminary data.</text>
</comment>
<protein>
    <recommendedName>
        <fullName evidence="4">B box-type domain-containing protein</fullName>
    </recommendedName>
</protein>
<dbReference type="Proteomes" id="UP000663844">
    <property type="component" value="Unassembled WGS sequence"/>
</dbReference>
<gene>
    <name evidence="2" type="ORF">OXD698_LOCUS28264</name>
</gene>
<name>A0A819MFV8_9BILA</name>
<organism evidence="2 3">
    <name type="scientific">Adineta steineri</name>
    <dbReference type="NCBI Taxonomy" id="433720"/>
    <lineage>
        <taxon>Eukaryota</taxon>
        <taxon>Metazoa</taxon>
        <taxon>Spiralia</taxon>
        <taxon>Gnathifera</taxon>
        <taxon>Rotifera</taxon>
        <taxon>Eurotatoria</taxon>
        <taxon>Bdelloidea</taxon>
        <taxon>Adinetida</taxon>
        <taxon>Adinetidae</taxon>
        <taxon>Adineta</taxon>
    </lineage>
</organism>
<sequence>MAMKTNKTQCVICNKDKITYLCEGCFKNFCLMDLTKHRQILNEELHLIINDYDQFKQIFNEQKPSPHDLFLINEINQWEIDSIIKIQQRAKNCKAIVIKSLQTCINDIEKKFNDLNEQLKHFHSDNEFNEINLEYLRNELIKMREELYNPSVISIEQDSQSFINEISIISLEKSELVINSFLKKTSDFL</sequence>